<evidence type="ECO:0000259" key="9">
    <source>
        <dbReference type="Pfam" id="PF01850"/>
    </source>
</evidence>
<comment type="caution">
    <text evidence="10">The sequence shown here is derived from an EMBL/GenBank/DDBJ whole genome shotgun (WGS) entry which is preliminary data.</text>
</comment>
<dbReference type="InterPro" id="IPR029060">
    <property type="entry name" value="PIN-like_dom_sf"/>
</dbReference>
<evidence type="ECO:0000256" key="8">
    <source>
        <dbReference type="HAMAP-Rule" id="MF_00265"/>
    </source>
</evidence>
<accession>A0AAE3CJG8</accession>
<dbReference type="GO" id="GO:0004540">
    <property type="term" value="F:RNA nuclease activity"/>
    <property type="evidence" value="ECO:0007669"/>
    <property type="project" value="InterPro"/>
</dbReference>
<dbReference type="GO" id="GO:0016787">
    <property type="term" value="F:hydrolase activity"/>
    <property type="evidence" value="ECO:0007669"/>
    <property type="project" value="UniProtKB-KW"/>
</dbReference>
<comment type="cofactor">
    <cofactor evidence="1 8">
        <name>Mg(2+)</name>
        <dbReference type="ChEBI" id="CHEBI:18420"/>
    </cofactor>
</comment>
<comment type="function">
    <text evidence="8">Toxic component of a toxin-antitoxin (TA) system. An RNase.</text>
</comment>
<evidence type="ECO:0000256" key="2">
    <source>
        <dbReference type="ARBA" id="ARBA00022649"/>
    </source>
</evidence>
<dbReference type="EMBL" id="JAAXYO010000039">
    <property type="protein sequence ID" value="MBU2787370.1"/>
    <property type="molecule type" value="Genomic_DNA"/>
</dbReference>
<evidence type="ECO:0000256" key="4">
    <source>
        <dbReference type="ARBA" id="ARBA00022723"/>
    </source>
</evidence>
<keyword evidence="11" id="KW-1185">Reference proteome</keyword>
<dbReference type="Gene3D" id="3.40.50.1010">
    <property type="entry name" value="5'-nuclease"/>
    <property type="match status" value="1"/>
</dbReference>
<keyword evidence="3 8" id="KW-0540">Nuclease</keyword>
<dbReference type="SUPFAM" id="SSF88723">
    <property type="entry name" value="PIN domain-like"/>
    <property type="match status" value="1"/>
</dbReference>
<dbReference type="InterPro" id="IPR002716">
    <property type="entry name" value="PIN_dom"/>
</dbReference>
<dbReference type="PANTHER" id="PTHR33653">
    <property type="entry name" value="RIBONUCLEASE VAPC2"/>
    <property type="match status" value="1"/>
</dbReference>
<proteinExistence type="inferred from homology"/>
<feature type="binding site" evidence="8">
    <location>
        <position position="6"/>
    </location>
    <ligand>
        <name>Mg(2+)</name>
        <dbReference type="ChEBI" id="CHEBI:18420"/>
    </ligand>
</feature>
<dbReference type="PANTHER" id="PTHR33653:SF1">
    <property type="entry name" value="RIBONUCLEASE VAPC2"/>
    <property type="match status" value="1"/>
</dbReference>
<evidence type="ECO:0000313" key="11">
    <source>
        <dbReference type="Proteomes" id="UP001197378"/>
    </source>
</evidence>
<gene>
    <name evidence="8" type="primary">vapC</name>
    <name evidence="10" type="ORF">HFQ13_03950</name>
</gene>
<evidence type="ECO:0000256" key="6">
    <source>
        <dbReference type="ARBA" id="ARBA00022842"/>
    </source>
</evidence>
<dbReference type="CDD" id="cd18736">
    <property type="entry name" value="PIN_CcVapC1-like"/>
    <property type="match status" value="1"/>
</dbReference>
<feature type="binding site" evidence="8">
    <location>
        <position position="97"/>
    </location>
    <ligand>
        <name>Mg(2+)</name>
        <dbReference type="ChEBI" id="CHEBI:18420"/>
    </ligand>
</feature>
<name>A0AAE3CJG8_9PROT</name>
<dbReference type="InterPro" id="IPR022907">
    <property type="entry name" value="VapC_family"/>
</dbReference>
<keyword evidence="2 8" id="KW-1277">Toxin-antitoxin system</keyword>
<keyword evidence="5 8" id="KW-0378">Hydrolase</keyword>
<dbReference type="GO" id="GO:0000287">
    <property type="term" value="F:magnesium ion binding"/>
    <property type="evidence" value="ECO:0007669"/>
    <property type="project" value="UniProtKB-UniRule"/>
</dbReference>
<dbReference type="AlphaFoldDB" id="A0AAE3CJG8"/>
<sequence>MLYMLDTNICIYLAKRRPASLLSRFQTLEQGEAVMSAVTYAELRAGIEMQPANRAHDEKILSLIVSRVPIVSFEEEASVAYGFLRAAIPNRRRDALDRLIAAHALSLGATLVTNNEADFRDYPGLLVENWVAAA</sequence>
<reference evidence="10" key="1">
    <citation type="journal article" date="2021" name="ISME J.">
        <title>Genomic evolution of the class Acidithiobacillia: deep-branching Proteobacteria living in extreme acidic conditions.</title>
        <authorList>
            <person name="Moya-Beltran A."/>
            <person name="Beard S."/>
            <person name="Rojas-Villalobos C."/>
            <person name="Issotta F."/>
            <person name="Gallardo Y."/>
            <person name="Ulloa R."/>
            <person name="Giaveno A."/>
            <person name="Degli Esposti M."/>
            <person name="Johnson D.B."/>
            <person name="Quatrini R."/>
        </authorList>
    </citation>
    <scope>NUCLEOTIDE SEQUENCE</scope>
    <source>
        <strain evidence="10">VAN18-1</strain>
    </source>
</reference>
<dbReference type="InterPro" id="IPR050556">
    <property type="entry name" value="Type_II_TA_system_RNase"/>
</dbReference>
<dbReference type="RefSeq" id="WP_215871941.1">
    <property type="nucleotide sequence ID" value="NZ_JAAXYO010000039.1"/>
</dbReference>
<feature type="domain" description="PIN" evidence="9">
    <location>
        <begin position="3"/>
        <end position="123"/>
    </location>
</feature>
<keyword evidence="8" id="KW-0800">Toxin</keyword>
<keyword evidence="4 8" id="KW-0479">Metal-binding</keyword>
<protein>
    <recommendedName>
        <fullName evidence="8">Ribonuclease VapC</fullName>
        <shortName evidence="8">RNase VapC</shortName>
        <ecNumber evidence="8">3.1.-.-</ecNumber>
    </recommendedName>
    <alternativeName>
        <fullName evidence="8">Toxin VapC</fullName>
    </alternativeName>
</protein>
<dbReference type="EC" id="3.1.-.-" evidence="8"/>
<dbReference type="GO" id="GO:0090729">
    <property type="term" value="F:toxin activity"/>
    <property type="evidence" value="ECO:0007669"/>
    <property type="project" value="UniProtKB-KW"/>
</dbReference>
<dbReference type="Pfam" id="PF01850">
    <property type="entry name" value="PIN"/>
    <property type="match status" value="1"/>
</dbReference>
<comment type="similarity">
    <text evidence="7 8">Belongs to the PINc/VapC protein family.</text>
</comment>
<evidence type="ECO:0000256" key="3">
    <source>
        <dbReference type="ARBA" id="ARBA00022722"/>
    </source>
</evidence>
<organism evidence="10 11">
    <name type="scientific">Igneacidithiobacillus copahuensis</name>
    <dbReference type="NCBI Taxonomy" id="2724909"/>
    <lineage>
        <taxon>Bacteria</taxon>
        <taxon>Pseudomonadati</taxon>
        <taxon>Pseudomonadota</taxon>
        <taxon>Acidithiobacillia</taxon>
        <taxon>Acidithiobacillales</taxon>
        <taxon>Acidithiobacillaceae</taxon>
        <taxon>Igneacidithiobacillus</taxon>
    </lineage>
</organism>
<dbReference type="HAMAP" id="MF_00265">
    <property type="entry name" value="VapC_Nob1"/>
    <property type="match status" value="1"/>
</dbReference>
<evidence type="ECO:0000256" key="7">
    <source>
        <dbReference type="ARBA" id="ARBA00038093"/>
    </source>
</evidence>
<evidence type="ECO:0000313" key="10">
    <source>
        <dbReference type="EMBL" id="MBU2787370.1"/>
    </source>
</evidence>
<evidence type="ECO:0000256" key="5">
    <source>
        <dbReference type="ARBA" id="ARBA00022801"/>
    </source>
</evidence>
<dbReference type="Proteomes" id="UP001197378">
    <property type="component" value="Unassembled WGS sequence"/>
</dbReference>
<evidence type="ECO:0000256" key="1">
    <source>
        <dbReference type="ARBA" id="ARBA00001946"/>
    </source>
</evidence>
<keyword evidence="6 8" id="KW-0460">Magnesium</keyword>